<sequence>MEGSLRIGKDFQCVLPRENKDLGRGYVCGKEKSRVV</sequence>
<keyword evidence="2" id="KW-1185">Reference proteome</keyword>
<dbReference type="Proteomes" id="UP000187203">
    <property type="component" value="Unassembled WGS sequence"/>
</dbReference>
<evidence type="ECO:0000313" key="1">
    <source>
        <dbReference type="EMBL" id="OMP10700.1"/>
    </source>
</evidence>
<gene>
    <name evidence="1" type="ORF">COLO4_04347</name>
</gene>
<reference evidence="2" key="1">
    <citation type="submission" date="2013-09" db="EMBL/GenBank/DDBJ databases">
        <title>Corchorus olitorius genome sequencing.</title>
        <authorList>
            <person name="Alam M."/>
            <person name="Haque M.S."/>
            <person name="Islam M.S."/>
            <person name="Emdad E.M."/>
            <person name="Islam M.M."/>
            <person name="Ahmed B."/>
            <person name="Halim A."/>
            <person name="Hossen Q.M.M."/>
            <person name="Hossain M.Z."/>
            <person name="Ahmed R."/>
            <person name="Khan M.M."/>
            <person name="Islam R."/>
            <person name="Rashid M.M."/>
            <person name="Khan S.A."/>
            <person name="Rahman M.S."/>
            <person name="Alam M."/>
            <person name="Yahiya A.S."/>
            <person name="Khan M.S."/>
            <person name="Azam M.S."/>
            <person name="Haque T."/>
            <person name="Lashkar M.Z.H."/>
            <person name="Akhand A.I."/>
            <person name="Morshed G."/>
            <person name="Roy S."/>
            <person name="Uddin K.S."/>
            <person name="Rabeya T."/>
            <person name="Hossain A.S."/>
            <person name="Chowdhury A."/>
            <person name="Snigdha A.R."/>
            <person name="Mortoza M.S."/>
            <person name="Matin S.A."/>
            <person name="Hoque S.M.E."/>
            <person name="Islam M.K."/>
            <person name="Roy D.K."/>
            <person name="Haider R."/>
            <person name="Moosa M.M."/>
            <person name="Elias S.M."/>
            <person name="Hasan A.M."/>
            <person name="Jahan S."/>
            <person name="Shafiuddin M."/>
            <person name="Mahmood N."/>
            <person name="Shommy N.S."/>
        </authorList>
    </citation>
    <scope>NUCLEOTIDE SEQUENCE [LARGE SCALE GENOMIC DNA]</scope>
    <source>
        <strain evidence="2">cv. O-4</strain>
    </source>
</reference>
<proteinExistence type="predicted"/>
<dbReference type="EMBL" id="AWUE01011360">
    <property type="protein sequence ID" value="OMP10700.1"/>
    <property type="molecule type" value="Genomic_DNA"/>
</dbReference>
<protein>
    <submittedName>
        <fullName evidence="1">Uncharacterized protein</fullName>
    </submittedName>
</protein>
<evidence type="ECO:0000313" key="2">
    <source>
        <dbReference type="Proteomes" id="UP000187203"/>
    </source>
</evidence>
<name>A0A1R3KUD4_9ROSI</name>
<dbReference type="AlphaFoldDB" id="A0A1R3KUD4"/>
<comment type="caution">
    <text evidence="1">The sequence shown here is derived from an EMBL/GenBank/DDBJ whole genome shotgun (WGS) entry which is preliminary data.</text>
</comment>
<organism evidence="1 2">
    <name type="scientific">Corchorus olitorius</name>
    <dbReference type="NCBI Taxonomy" id="93759"/>
    <lineage>
        <taxon>Eukaryota</taxon>
        <taxon>Viridiplantae</taxon>
        <taxon>Streptophyta</taxon>
        <taxon>Embryophyta</taxon>
        <taxon>Tracheophyta</taxon>
        <taxon>Spermatophyta</taxon>
        <taxon>Magnoliopsida</taxon>
        <taxon>eudicotyledons</taxon>
        <taxon>Gunneridae</taxon>
        <taxon>Pentapetalae</taxon>
        <taxon>rosids</taxon>
        <taxon>malvids</taxon>
        <taxon>Malvales</taxon>
        <taxon>Malvaceae</taxon>
        <taxon>Grewioideae</taxon>
        <taxon>Apeibeae</taxon>
        <taxon>Corchorus</taxon>
    </lineage>
</organism>
<accession>A0A1R3KUD4</accession>